<dbReference type="Proteomes" id="UP001153148">
    <property type="component" value="Unassembled WGS sequence"/>
</dbReference>
<dbReference type="EMBL" id="CAJPIN010114327">
    <property type="protein sequence ID" value="CAG2069051.1"/>
    <property type="molecule type" value="Genomic_DNA"/>
</dbReference>
<dbReference type="Gene3D" id="3.40.50.300">
    <property type="entry name" value="P-loop containing nucleotide triphosphate hydrolases"/>
    <property type="match status" value="1"/>
</dbReference>
<name>A0ABN7PQR6_TIMPD</name>
<accession>A0ABN7PQR6</accession>
<protein>
    <submittedName>
        <fullName evidence="1">Uncharacterized protein</fullName>
    </submittedName>
</protein>
<dbReference type="InterPro" id="IPR027417">
    <property type="entry name" value="P-loop_NTPase"/>
</dbReference>
<feature type="non-terminal residue" evidence="1">
    <location>
        <position position="36"/>
    </location>
</feature>
<evidence type="ECO:0000313" key="1">
    <source>
        <dbReference type="EMBL" id="CAG2069051.1"/>
    </source>
</evidence>
<keyword evidence="2" id="KW-1185">Reference proteome</keyword>
<proteinExistence type="predicted"/>
<comment type="caution">
    <text evidence="1">The sequence shown here is derived from an EMBL/GenBank/DDBJ whole genome shotgun (WGS) entry which is preliminary data.</text>
</comment>
<reference evidence="1" key="1">
    <citation type="submission" date="2021-03" db="EMBL/GenBank/DDBJ databases">
        <authorList>
            <person name="Tran Van P."/>
        </authorList>
    </citation>
    <scope>NUCLEOTIDE SEQUENCE</scope>
</reference>
<evidence type="ECO:0000313" key="2">
    <source>
        <dbReference type="Proteomes" id="UP001153148"/>
    </source>
</evidence>
<organism evidence="1 2">
    <name type="scientific">Timema podura</name>
    <name type="common">Walking stick</name>
    <dbReference type="NCBI Taxonomy" id="61482"/>
    <lineage>
        <taxon>Eukaryota</taxon>
        <taxon>Metazoa</taxon>
        <taxon>Ecdysozoa</taxon>
        <taxon>Arthropoda</taxon>
        <taxon>Hexapoda</taxon>
        <taxon>Insecta</taxon>
        <taxon>Pterygota</taxon>
        <taxon>Neoptera</taxon>
        <taxon>Polyneoptera</taxon>
        <taxon>Phasmatodea</taxon>
        <taxon>Timematodea</taxon>
        <taxon>Timematoidea</taxon>
        <taxon>Timematidae</taxon>
        <taxon>Timema</taxon>
    </lineage>
</organism>
<gene>
    <name evidence="1" type="ORF">TPAB3V08_LOCUS15994</name>
</gene>
<sequence>MKRFQVMNEIVYEKVMEHAGRNQVLVFVHSRKETGT</sequence>